<dbReference type="Gene3D" id="3.40.50.720">
    <property type="entry name" value="NAD(P)-binding Rossmann-like Domain"/>
    <property type="match status" value="1"/>
</dbReference>
<dbReference type="RefSeq" id="WP_009195844.1">
    <property type="nucleotide sequence ID" value="NZ_AODQ01000059.1"/>
</dbReference>
<dbReference type="eggNOG" id="COG0702">
    <property type="taxonomic scope" value="Bacteria"/>
</dbReference>
<dbReference type="AlphaFoldDB" id="M7NKU2"/>
<dbReference type="OrthoDB" id="9774199at2"/>
<reference evidence="2 3" key="1">
    <citation type="journal article" date="2013" name="Genome Announc.">
        <title>Draft Genome Sequence of Cesiribacter andamanensis Strain AMV16T, Isolated from a Soil Sample from a Mud Volcano in the Andaman Islands, India.</title>
        <authorList>
            <person name="Shivaji S."/>
            <person name="Ara S."/>
            <person name="Begum Z."/>
            <person name="Srinivas T.N."/>
            <person name="Singh A."/>
            <person name="Kumar Pinnaka A."/>
        </authorList>
    </citation>
    <scope>NUCLEOTIDE SEQUENCE [LARGE SCALE GENOMIC DNA]</scope>
    <source>
        <strain evidence="2 3">AMV16</strain>
    </source>
</reference>
<gene>
    <name evidence="2" type="ORF">ADICEAN_02453</name>
</gene>
<dbReference type="Pfam" id="PF13460">
    <property type="entry name" value="NAD_binding_10"/>
    <property type="match status" value="1"/>
</dbReference>
<dbReference type="SUPFAM" id="SSF51735">
    <property type="entry name" value="NAD(P)-binding Rossmann-fold domains"/>
    <property type="match status" value="1"/>
</dbReference>
<dbReference type="Pfam" id="PF11066">
    <property type="entry name" value="DUF2867"/>
    <property type="match status" value="1"/>
</dbReference>
<dbReference type="InterPro" id="IPR021295">
    <property type="entry name" value="DUF2867"/>
</dbReference>
<dbReference type="InterPro" id="IPR016040">
    <property type="entry name" value="NAD(P)-bd_dom"/>
</dbReference>
<evidence type="ECO:0000313" key="3">
    <source>
        <dbReference type="Proteomes" id="UP000011910"/>
    </source>
</evidence>
<sequence length="499" mass="56791">MKILLTGANGYIGRRLLPLLVQQGIEVVCLVRDARRLALEPPLAARVQVYEADLRYPEQLEQLPQDLDAAYYLVHSMGSTHQNFHAQEQQSALHFRQALEKTRARQIIYLSGISNDAQLSPHLQSRRGVEELLADGLIPLTVLRAAIIIGSGSASFEIIRDLVEKLPLMVAPRWVETRCQPIAVYNVMQYLLGVLLLPQALGQTFDIGGPDVLSYKQMILQFARQRGLRRYILTVPVLTPRLSSYWLYFVTATSYPLAVSLVGSMRNEVVCQDNRIRALVPQQLIPYREAVAKAFDKIAQNEVVSSWKDSLISSQALLQLQQYIQVPRWGCFVDKREIPFEEPREKVLQNIWSIGGERGWYYLNGLWKLRGRLDKLAGGVGLRRGRRSPSELQAGDALDFWRVLLANRQEGRLLLYAEMKLPGEAWLEFCIRQQAQGQHVLVQTATFRPRGLAGRLYWYSLLPFHHFIFEGMARQIIHSRWPAGPHSSPNSLEEQPAAL</sequence>
<comment type="caution">
    <text evidence="2">The sequence shown here is derived from an EMBL/GenBank/DDBJ whole genome shotgun (WGS) entry which is preliminary data.</text>
</comment>
<dbReference type="PANTHER" id="PTHR12126">
    <property type="entry name" value="NADH-UBIQUINONE OXIDOREDUCTASE 39 KDA SUBUNIT-RELATED"/>
    <property type="match status" value="1"/>
</dbReference>
<evidence type="ECO:0000313" key="2">
    <source>
        <dbReference type="EMBL" id="EMR02410.1"/>
    </source>
</evidence>
<feature type="domain" description="NAD(P)-binding" evidence="1">
    <location>
        <begin position="7"/>
        <end position="118"/>
    </location>
</feature>
<keyword evidence="3" id="KW-1185">Reference proteome</keyword>
<dbReference type="EMBL" id="AODQ01000059">
    <property type="protein sequence ID" value="EMR02410.1"/>
    <property type="molecule type" value="Genomic_DNA"/>
</dbReference>
<dbReference type="PANTHER" id="PTHR12126:SF11">
    <property type="entry name" value="NADH DEHYDROGENASE [UBIQUINONE] 1 ALPHA SUBCOMPLEX SUBUNIT 9, MITOCHONDRIAL"/>
    <property type="match status" value="1"/>
</dbReference>
<organism evidence="2 3">
    <name type="scientific">Cesiribacter andamanensis AMV16</name>
    <dbReference type="NCBI Taxonomy" id="1279009"/>
    <lineage>
        <taxon>Bacteria</taxon>
        <taxon>Pseudomonadati</taxon>
        <taxon>Bacteroidota</taxon>
        <taxon>Cytophagia</taxon>
        <taxon>Cytophagales</taxon>
        <taxon>Cesiribacteraceae</taxon>
        <taxon>Cesiribacter</taxon>
    </lineage>
</organism>
<dbReference type="InterPro" id="IPR036291">
    <property type="entry name" value="NAD(P)-bd_dom_sf"/>
</dbReference>
<dbReference type="PATRIC" id="fig|1279009.4.peg.2485"/>
<dbReference type="STRING" id="1279009.ADICEAN_02453"/>
<dbReference type="GO" id="GO:0044877">
    <property type="term" value="F:protein-containing complex binding"/>
    <property type="evidence" value="ECO:0007669"/>
    <property type="project" value="TreeGrafter"/>
</dbReference>
<evidence type="ECO:0000259" key="1">
    <source>
        <dbReference type="Pfam" id="PF13460"/>
    </source>
</evidence>
<proteinExistence type="predicted"/>
<dbReference type="Proteomes" id="UP000011910">
    <property type="component" value="Unassembled WGS sequence"/>
</dbReference>
<name>M7NKU2_9BACT</name>
<dbReference type="InterPro" id="IPR051207">
    <property type="entry name" value="ComplexI_NDUFA9_subunit"/>
</dbReference>
<protein>
    <submittedName>
        <fullName evidence="2">Short chain dehydrogenase</fullName>
    </submittedName>
</protein>
<accession>M7NKU2</accession>